<dbReference type="RefSeq" id="XP_067058807.1">
    <property type="nucleotide sequence ID" value="XM_067202706.1"/>
</dbReference>
<feature type="region of interest" description="Disordered" evidence="1">
    <location>
        <begin position="115"/>
        <end position="159"/>
    </location>
</feature>
<accession>A0A836GUA7</accession>
<sequence length="159" mass="16565">MRGGGPAAGTAVQITRSATEKLNAAIHGDEVGATNEYSLAGLVVVHRLGVVCQSRRASGWGLPRWSSGHPTSGTGSLSRPCSAVRSSHICNGTLRTVFGRARHCPSARQPRGSLPLRCLAGGSDPERTRRTPRVGSPDCTEQAPPCRASSGVCRGLRPS</sequence>
<comment type="caution">
    <text evidence="2">The sequence shown here is derived from an EMBL/GenBank/DDBJ whole genome shotgun (WGS) entry which is preliminary data.</text>
</comment>
<name>A0A836GUA7_9TRYP</name>
<evidence type="ECO:0000313" key="3">
    <source>
        <dbReference type="Proteomes" id="UP000674143"/>
    </source>
</evidence>
<dbReference type="AlphaFoldDB" id="A0A836GUA7"/>
<dbReference type="KEGG" id="loi:92356640"/>
<organism evidence="2 3">
    <name type="scientific">Leishmania orientalis</name>
    <dbReference type="NCBI Taxonomy" id="2249476"/>
    <lineage>
        <taxon>Eukaryota</taxon>
        <taxon>Discoba</taxon>
        <taxon>Euglenozoa</taxon>
        <taxon>Kinetoplastea</taxon>
        <taxon>Metakinetoplastina</taxon>
        <taxon>Trypanosomatida</taxon>
        <taxon>Trypanosomatidae</taxon>
        <taxon>Leishmaniinae</taxon>
        <taxon>Leishmania</taxon>
    </lineage>
</organism>
<gene>
    <name evidence="2" type="ORF">LSCM4_00629</name>
</gene>
<dbReference type="Proteomes" id="UP000674143">
    <property type="component" value="Unassembled WGS sequence"/>
</dbReference>
<dbReference type="GeneID" id="92356640"/>
<evidence type="ECO:0000313" key="2">
    <source>
        <dbReference type="EMBL" id="KAG5465176.1"/>
    </source>
</evidence>
<proteinExistence type="predicted"/>
<dbReference type="EMBL" id="JAFHLR010000036">
    <property type="protein sequence ID" value="KAG5465176.1"/>
    <property type="molecule type" value="Genomic_DNA"/>
</dbReference>
<keyword evidence="3" id="KW-1185">Reference proteome</keyword>
<protein>
    <submittedName>
        <fullName evidence="2">Uncharacterized protein</fullName>
    </submittedName>
</protein>
<evidence type="ECO:0000256" key="1">
    <source>
        <dbReference type="SAM" id="MobiDB-lite"/>
    </source>
</evidence>
<reference evidence="3" key="1">
    <citation type="journal article" date="2021" name="Microbiol. Resour. Announc.">
        <title>LGAAP: Leishmaniinae Genome Assembly and Annotation Pipeline.</title>
        <authorList>
            <person name="Almutairi H."/>
            <person name="Urbaniak M.D."/>
            <person name="Bates M.D."/>
            <person name="Jariyapan N."/>
            <person name="Kwakye-Nuako G."/>
            <person name="Thomaz-Soccol V."/>
            <person name="Al-Salem W.S."/>
            <person name="Dillon R.J."/>
            <person name="Bates P.A."/>
            <person name="Gatherer D."/>
        </authorList>
    </citation>
    <scope>NUCLEOTIDE SEQUENCE [LARGE SCALE GENOMIC DNA]</scope>
</reference>
<reference evidence="3" key="2">
    <citation type="journal article" date="2021" name="Sci. Data">
        <title>Chromosome-scale genome sequencing, assembly and annotation of six genomes from subfamily Leishmaniinae.</title>
        <authorList>
            <person name="Almutairi H."/>
            <person name="Urbaniak M.D."/>
            <person name="Bates M.D."/>
            <person name="Jariyapan N."/>
            <person name="Kwakye-Nuako G."/>
            <person name="Thomaz Soccol V."/>
            <person name="Al-Salem W.S."/>
            <person name="Dillon R.J."/>
            <person name="Bates P.A."/>
            <person name="Gatherer D."/>
        </authorList>
    </citation>
    <scope>NUCLEOTIDE SEQUENCE [LARGE SCALE GENOMIC DNA]</scope>
</reference>